<evidence type="ECO:0000313" key="1">
    <source>
        <dbReference type="EMBL" id="KAL0488292.1"/>
    </source>
</evidence>
<name>A0AAW2ZG43_9EUKA</name>
<protein>
    <submittedName>
        <fullName evidence="1">Cysteine tRS</fullName>
    </submittedName>
</protein>
<evidence type="ECO:0000313" key="2">
    <source>
        <dbReference type="Proteomes" id="UP001431209"/>
    </source>
</evidence>
<dbReference type="Proteomes" id="UP001431209">
    <property type="component" value="Unassembled WGS sequence"/>
</dbReference>
<dbReference type="EMBL" id="JAOPGA020001428">
    <property type="protein sequence ID" value="KAL0488292.1"/>
    <property type="molecule type" value="Genomic_DNA"/>
</dbReference>
<accession>A0AAW2ZG43</accession>
<organism evidence="1 2">
    <name type="scientific">Acrasis kona</name>
    <dbReference type="NCBI Taxonomy" id="1008807"/>
    <lineage>
        <taxon>Eukaryota</taxon>
        <taxon>Discoba</taxon>
        <taxon>Heterolobosea</taxon>
        <taxon>Tetramitia</taxon>
        <taxon>Eutetramitia</taxon>
        <taxon>Acrasidae</taxon>
        <taxon>Acrasis</taxon>
    </lineage>
</organism>
<comment type="caution">
    <text evidence="1">The sequence shown here is derived from an EMBL/GenBank/DDBJ whole genome shotgun (WGS) entry which is preliminary data.</text>
</comment>
<dbReference type="AlphaFoldDB" id="A0AAW2ZG43"/>
<proteinExistence type="predicted"/>
<sequence>MSTGREIRAKEKSEIKRIYKASKSEKPITANTKFEDWYEETSKKHSELKNLDKTNTVQFYFDKKVRRLNNPNAYETKKKLKDAGIKVNVETTYEQFYQAASQAIKDISNLKAEDIQAYFDKQVRRAKKALNISEEKK</sequence>
<reference evidence="1 2" key="1">
    <citation type="submission" date="2024-03" db="EMBL/GenBank/DDBJ databases">
        <title>The Acrasis kona genome and developmental transcriptomes reveal deep origins of eukaryotic multicellular pathways.</title>
        <authorList>
            <person name="Sheikh S."/>
            <person name="Fu C.-J."/>
            <person name="Brown M.W."/>
            <person name="Baldauf S.L."/>
        </authorList>
    </citation>
    <scope>NUCLEOTIDE SEQUENCE [LARGE SCALE GENOMIC DNA]</scope>
    <source>
        <strain evidence="1 2">ATCC MYA-3509</strain>
    </source>
</reference>
<keyword evidence="2" id="KW-1185">Reference proteome</keyword>
<gene>
    <name evidence="1" type="ORF">AKO1_015490</name>
</gene>